<dbReference type="Proteomes" id="UP001519289">
    <property type="component" value="Unassembled WGS sequence"/>
</dbReference>
<dbReference type="InterPro" id="IPR013096">
    <property type="entry name" value="Cupin_2"/>
</dbReference>
<dbReference type="CDD" id="cd00093">
    <property type="entry name" value="HTH_XRE"/>
    <property type="match status" value="1"/>
</dbReference>
<dbReference type="Pfam" id="PF01381">
    <property type="entry name" value="HTH_3"/>
    <property type="match status" value="1"/>
</dbReference>
<dbReference type="Pfam" id="PF07883">
    <property type="entry name" value="Cupin_2"/>
    <property type="match status" value="1"/>
</dbReference>
<dbReference type="InterPro" id="IPR011051">
    <property type="entry name" value="RmlC_Cupin_sf"/>
</dbReference>
<keyword evidence="1" id="KW-0238">DNA-binding</keyword>
<dbReference type="CDD" id="cd02209">
    <property type="entry name" value="cupin_XRE_C"/>
    <property type="match status" value="1"/>
</dbReference>
<reference evidence="3 4" key="1">
    <citation type="submission" date="2021-03" db="EMBL/GenBank/DDBJ databases">
        <title>Genomic Encyclopedia of Type Strains, Phase IV (KMG-IV): sequencing the most valuable type-strain genomes for metagenomic binning, comparative biology and taxonomic classification.</title>
        <authorList>
            <person name="Goeker M."/>
        </authorList>
    </citation>
    <scope>NUCLEOTIDE SEQUENCE [LARGE SCALE GENOMIC DNA]</scope>
    <source>
        <strain evidence="3 4">DSM 27138</strain>
    </source>
</reference>
<dbReference type="PROSITE" id="PS50943">
    <property type="entry name" value="HTH_CROC1"/>
    <property type="match status" value="1"/>
</dbReference>
<dbReference type="SUPFAM" id="SSF47413">
    <property type="entry name" value="lambda repressor-like DNA-binding domains"/>
    <property type="match status" value="1"/>
</dbReference>
<evidence type="ECO:0000256" key="1">
    <source>
        <dbReference type="ARBA" id="ARBA00023125"/>
    </source>
</evidence>
<protein>
    <submittedName>
        <fullName evidence="3">Transcriptional regulator with XRE-family HTH domain</fullName>
    </submittedName>
</protein>
<feature type="domain" description="HTH cro/C1-type" evidence="2">
    <location>
        <begin position="7"/>
        <end position="61"/>
    </location>
</feature>
<sequence>MSLGHRIRQTRTQKGITLQELSERSGLSKGFICQLENDKASPSLQALDRLSAGLGVPIALLLISQEERAHVVRANERQGYSLGSEGLSVQLLSAPGRSLKMMLIELAPGAATGGDHHAHEGEECHLVLQGSVRYRQGDEELILGEGDSLHWNGYIPHRVENCGTTPARILCVTTGAMEHMLDSECDCEEAQSGEGPSAP</sequence>
<gene>
    <name evidence="3" type="ORF">J2Z79_000409</name>
</gene>
<dbReference type="EMBL" id="JAGGLG010000002">
    <property type="protein sequence ID" value="MBP2017035.1"/>
    <property type="molecule type" value="Genomic_DNA"/>
</dbReference>
<proteinExistence type="predicted"/>
<name>A0ABS4JND0_9FIRM</name>
<dbReference type="InterPro" id="IPR014710">
    <property type="entry name" value="RmlC-like_jellyroll"/>
</dbReference>
<dbReference type="InterPro" id="IPR050807">
    <property type="entry name" value="TransReg_Diox_bact_type"/>
</dbReference>
<dbReference type="SMART" id="SM00530">
    <property type="entry name" value="HTH_XRE"/>
    <property type="match status" value="1"/>
</dbReference>
<keyword evidence="4" id="KW-1185">Reference proteome</keyword>
<organism evidence="3 4">
    <name type="scientific">Symbiobacterium terraclitae</name>
    <dbReference type="NCBI Taxonomy" id="557451"/>
    <lineage>
        <taxon>Bacteria</taxon>
        <taxon>Bacillati</taxon>
        <taxon>Bacillota</taxon>
        <taxon>Clostridia</taxon>
        <taxon>Eubacteriales</taxon>
        <taxon>Symbiobacteriaceae</taxon>
        <taxon>Symbiobacterium</taxon>
    </lineage>
</organism>
<evidence type="ECO:0000313" key="3">
    <source>
        <dbReference type="EMBL" id="MBP2017035.1"/>
    </source>
</evidence>
<dbReference type="InterPro" id="IPR010982">
    <property type="entry name" value="Lambda_DNA-bd_dom_sf"/>
</dbReference>
<comment type="caution">
    <text evidence="3">The sequence shown here is derived from an EMBL/GenBank/DDBJ whole genome shotgun (WGS) entry which is preliminary data.</text>
</comment>
<dbReference type="Gene3D" id="2.60.120.10">
    <property type="entry name" value="Jelly Rolls"/>
    <property type="match status" value="1"/>
</dbReference>
<accession>A0ABS4JND0</accession>
<dbReference type="RefSeq" id="WP_209465187.1">
    <property type="nucleotide sequence ID" value="NZ_JAGGLG010000002.1"/>
</dbReference>
<dbReference type="PANTHER" id="PTHR46797:SF2">
    <property type="entry name" value="TRANSCRIPTIONAL REGULATOR"/>
    <property type="match status" value="1"/>
</dbReference>
<dbReference type="Gene3D" id="1.10.260.40">
    <property type="entry name" value="lambda repressor-like DNA-binding domains"/>
    <property type="match status" value="1"/>
</dbReference>
<evidence type="ECO:0000313" key="4">
    <source>
        <dbReference type="Proteomes" id="UP001519289"/>
    </source>
</evidence>
<dbReference type="PANTHER" id="PTHR46797">
    <property type="entry name" value="HTH-TYPE TRANSCRIPTIONAL REGULATOR"/>
    <property type="match status" value="1"/>
</dbReference>
<dbReference type="InterPro" id="IPR001387">
    <property type="entry name" value="Cro/C1-type_HTH"/>
</dbReference>
<dbReference type="SUPFAM" id="SSF51182">
    <property type="entry name" value="RmlC-like cupins"/>
    <property type="match status" value="1"/>
</dbReference>
<evidence type="ECO:0000259" key="2">
    <source>
        <dbReference type="PROSITE" id="PS50943"/>
    </source>
</evidence>